<dbReference type="AlphaFoldDB" id="A0AAN8XQF9"/>
<evidence type="ECO:0000259" key="5">
    <source>
        <dbReference type="Pfam" id="PF04677"/>
    </source>
</evidence>
<evidence type="ECO:0000256" key="1">
    <source>
        <dbReference type="ARBA" id="ARBA00006795"/>
    </source>
</evidence>
<dbReference type="GO" id="GO:0000398">
    <property type="term" value="P:mRNA splicing, via spliceosome"/>
    <property type="evidence" value="ECO:0007669"/>
    <property type="project" value="TreeGrafter"/>
</dbReference>
<keyword evidence="2" id="KW-0175">Coiled coil</keyword>
<name>A0AAN8XQF9_POLSC</name>
<feature type="region of interest" description="Disordered" evidence="3">
    <location>
        <begin position="1"/>
        <end position="107"/>
    </location>
</feature>
<feature type="compositionally biased region" description="Low complexity" evidence="3">
    <location>
        <begin position="40"/>
        <end position="51"/>
    </location>
</feature>
<organism evidence="6 7">
    <name type="scientific">Polyplax serrata</name>
    <name type="common">Common mouse louse</name>
    <dbReference type="NCBI Taxonomy" id="468196"/>
    <lineage>
        <taxon>Eukaryota</taxon>
        <taxon>Metazoa</taxon>
        <taxon>Ecdysozoa</taxon>
        <taxon>Arthropoda</taxon>
        <taxon>Hexapoda</taxon>
        <taxon>Insecta</taxon>
        <taxon>Pterygota</taxon>
        <taxon>Neoptera</taxon>
        <taxon>Paraneoptera</taxon>
        <taxon>Psocodea</taxon>
        <taxon>Troctomorpha</taxon>
        <taxon>Phthiraptera</taxon>
        <taxon>Anoplura</taxon>
        <taxon>Polyplacidae</taxon>
        <taxon>Polyplax</taxon>
    </lineage>
</organism>
<comment type="similarity">
    <text evidence="1">Belongs to the CWF19 family.</text>
</comment>
<dbReference type="PANTHER" id="PTHR12072">
    <property type="entry name" value="CWF19, CELL CYCLE CONTROL PROTEIN"/>
    <property type="match status" value="1"/>
</dbReference>
<sequence>MGHKSSSKSKHRKKDRKEKRKSKHKKEKKSRKEERKRCRSYSSSTSSSGSDESVKESPKRQDWNFLETALSETKNASSRDQKTIKPREDVYEPRNNIRELNPYWRDNGTGLPMTSSTLKSKCQFLKPEEGHSPTISNQTYSNNWRKKNFKVNDIKGSSDTSRQLIKESEQKAGAQLSNADLNSLAAKLVKAEIMGNTALIEKLKAELEVAKKEKSATASTSESQGKYKEVVIVTDGNSKGVKKPFEKNDSQYGKRRKLDAKNEFLSDENKYSLKNLFVKEKTETQEEDIMRPGPKVTNLDELDDVYLDSANSEKSIRKREQRKEARTVQEAIKKHKTLEGCQWCIDNKNETKHLIVSTGSKCYLRLPEVKSLNDGHCIIVPIQHEASTRKLDEEIWEEINTYKKLLTKMFSEQGMDTIFFENARAFRHYPHCYIQCVPLDKESGDLAPIYFQKAISECETEWSNNKKVVDFRNKDFTKCIPKDLPYFAVSFGIEGGFAHIIEDEQLFPRNFAEEVIGGMLDLEPARWRKPAKEHISAQREKTLAFMKIWKKYEFNSNSCDSSSDSDSSG</sequence>
<dbReference type="InterPro" id="IPR036265">
    <property type="entry name" value="HIT-like_sf"/>
</dbReference>
<feature type="compositionally biased region" description="Basic and acidic residues" evidence="3">
    <location>
        <begin position="77"/>
        <end position="97"/>
    </location>
</feature>
<dbReference type="SUPFAM" id="SSF54197">
    <property type="entry name" value="HIT-like"/>
    <property type="match status" value="1"/>
</dbReference>
<dbReference type="Proteomes" id="UP001372834">
    <property type="component" value="Unassembled WGS sequence"/>
</dbReference>
<evidence type="ECO:0000259" key="4">
    <source>
        <dbReference type="Pfam" id="PF04676"/>
    </source>
</evidence>
<feature type="coiled-coil region" evidence="2">
    <location>
        <begin position="193"/>
        <end position="220"/>
    </location>
</feature>
<evidence type="ECO:0000256" key="2">
    <source>
        <dbReference type="SAM" id="Coils"/>
    </source>
</evidence>
<dbReference type="GO" id="GO:0071014">
    <property type="term" value="C:post-mRNA release spliceosomal complex"/>
    <property type="evidence" value="ECO:0007669"/>
    <property type="project" value="TreeGrafter"/>
</dbReference>
<gene>
    <name evidence="6" type="ORF">RUM43_001825</name>
</gene>
<evidence type="ECO:0000313" key="7">
    <source>
        <dbReference type="Proteomes" id="UP001372834"/>
    </source>
</evidence>
<accession>A0AAN8XQF9</accession>
<dbReference type="InterPro" id="IPR006768">
    <property type="entry name" value="Cwf19-like_C_dom-1"/>
</dbReference>
<dbReference type="InterPro" id="IPR006767">
    <property type="entry name" value="Cwf19-like_C_dom-2"/>
</dbReference>
<proteinExistence type="inferred from homology"/>
<feature type="compositionally biased region" description="Basic residues" evidence="3">
    <location>
        <begin position="1"/>
        <end position="29"/>
    </location>
</feature>
<dbReference type="EMBL" id="JAWJWE010000001">
    <property type="protein sequence ID" value="KAK6645548.1"/>
    <property type="molecule type" value="Genomic_DNA"/>
</dbReference>
<evidence type="ECO:0008006" key="8">
    <source>
        <dbReference type="Google" id="ProtNLM"/>
    </source>
</evidence>
<dbReference type="PANTHER" id="PTHR12072:SF5">
    <property type="entry name" value="CWF19-LIKE PROTEIN 2"/>
    <property type="match status" value="1"/>
</dbReference>
<protein>
    <recommendedName>
        <fullName evidence="8">CWF19-like protein 2</fullName>
    </recommendedName>
</protein>
<evidence type="ECO:0000256" key="3">
    <source>
        <dbReference type="SAM" id="MobiDB-lite"/>
    </source>
</evidence>
<reference evidence="6 7" key="1">
    <citation type="submission" date="2023-10" db="EMBL/GenBank/DDBJ databases">
        <title>Genomes of two closely related lineages of the louse Polyplax serrata with different host specificities.</title>
        <authorList>
            <person name="Martinu J."/>
            <person name="Tarabai H."/>
            <person name="Stefka J."/>
            <person name="Hypsa V."/>
        </authorList>
    </citation>
    <scope>NUCLEOTIDE SEQUENCE [LARGE SCALE GENOMIC DNA]</scope>
    <source>
        <strain evidence="6">HR10_N</strain>
    </source>
</reference>
<dbReference type="InterPro" id="IPR040194">
    <property type="entry name" value="Cwf19-like"/>
</dbReference>
<comment type="caution">
    <text evidence="6">The sequence shown here is derived from an EMBL/GenBank/DDBJ whole genome shotgun (WGS) entry which is preliminary data.</text>
</comment>
<feature type="domain" description="Cwf19-like protein C-terminal" evidence="4">
    <location>
        <begin position="461"/>
        <end position="554"/>
    </location>
</feature>
<dbReference type="Pfam" id="PF04676">
    <property type="entry name" value="CwfJ_C_2"/>
    <property type="match status" value="1"/>
</dbReference>
<feature type="domain" description="Cwf19-like C-terminal" evidence="5">
    <location>
        <begin position="333"/>
        <end position="452"/>
    </location>
</feature>
<dbReference type="Pfam" id="PF04677">
    <property type="entry name" value="CwfJ_C_1"/>
    <property type="match status" value="1"/>
</dbReference>
<feature type="compositionally biased region" description="Basic and acidic residues" evidence="3">
    <location>
        <begin position="52"/>
        <end position="62"/>
    </location>
</feature>
<evidence type="ECO:0000313" key="6">
    <source>
        <dbReference type="EMBL" id="KAK6645548.1"/>
    </source>
</evidence>
<dbReference type="Gene3D" id="3.30.428.10">
    <property type="entry name" value="HIT-like"/>
    <property type="match status" value="1"/>
</dbReference>